<keyword evidence="2" id="KW-1185">Reference proteome</keyword>
<evidence type="ECO:0000313" key="2">
    <source>
        <dbReference type="Proteomes" id="UP000830167"/>
    </source>
</evidence>
<dbReference type="Proteomes" id="UP000830167">
    <property type="component" value="Chromosome"/>
</dbReference>
<sequence>MFDHIRSMLTGERICSKEHLDSYKRIGEQVYEVEVEMSDCQKPRVRALLAAAKSLNIISEALLKEAFDNKPVSSVTHEQAEKFYGLIPDLLIGIRQENVMDHSSKVKLPISLSDQIMSDRRCPTRHLAGMRRAADEMERLLQSSMERFRASDDNKPMLLRFEEARTKRQIADAMVGSIMQGQKVSEESHEKAEEGYWDALETYFKIAQQLEDPSIAWETVKKPRHQQNNDIWRITSRRAMQDIRQSGEWEEAEKDIAEFWEKHSITAMEREYETIVSELENGRDIRAEGYWNCCPFQPVYRVLRGPLQILGYTVPAGHMFVWDYGENGQAGRLITQASFQHAERQYCED</sequence>
<dbReference type="EMBL" id="CP089291">
    <property type="protein sequence ID" value="UOF90907.1"/>
    <property type="molecule type" value="Genomic_DNA"/>
</dbReference>
<gene>
    <name evidence="1" type="ORF">LSG31_01055</name>
</gene>
<dbReference type="RefSeq" id="WP_347437602.1">
    <property type="nucleotide sequence ID" value="NZ_CP089291.1"/>
</dbReference>
<evidence type="ECO:0000313" key="1">
    <source>
        <dbReference type="EMBL" id="UOF90907.1"/>
    </source>
</evidence>
<protein>
    <submittedName>
        <fullName evidence="1">Uncharacterized protein</fullName>
    </submittedName>
</protein>
<reference evidence="1" key="1">
    <citation type="submission" date="2021-12" db="EMBL/GenBank/DDBJ databases">
        <title>Alicyclobacillaceae gen. nov., sp. nov., isolated from chalcocite enrichment system.</title>
        <authorList>
            <person name="Jiang Z."/>
        </authorList>
    </citation>
    <scope>NUCLEOTIDE SEQUENCE</scope>
    <source>
        <strain evidence="1">MYW30-H2</strain>
    </source>
</reference>
<organism evidence="1 2">
    <name type="scientific">Fodinisporobacter ferrooxydans</name>
    <dbReference type="NCBI Taxonomy" id="2901836"/>
    <lineage>
        <taxon>Bacteria</taxon>
        <taxon>Bacillati</taxon>
        <taxon>Bacillota</taxon>
        <taxon>Bacilli</taxon>
        <taxon>Bacillales</taxon>
        <taxon>Alicyclobacillaceae</taxon>
        <taxon>Fodinisporobacter</taxon>
    </lineage>
</organism>
<proteinExistence type="predicted"/>
<name>A0ABY4CN81_9BACL</name>
<accession>A0ABY4CN81</accession>